<reference evidence="4" key="1">
    <citation type="submission" date="2018-05" db="EMBL/GenBank/DDBJ databases">
        <authorList>
            <person name="Lanie J.A."/>
            <person name="Ng W.-L."/>
            <person name="Kazmierczak K.M."/>
            <person name="Andrzejewski T.M."/>
            <person name="Davidsen T.M."/>
            <person name="Wayne K.J."/>
            <person name="Tettelin H."/>
            <person name="Glass J.I."/>
            <person name="Rusch D."/>
            <person name="Podicherti R."/>
            <person name="Tsui H.-C.T."/>
            <person name="Winkler M.E."/>
        </authorList>
    </citation>
    <scope>NUCLEOTIDE SEQUENCE</scope>
</reference>
<keyword evidence="3" id="KW-0687">Ribonucleoprotein</keyword>
<evidence type="ECO:0000256" key="3">
    <source>
        <dbReference type="ARBA" id="ARBA00023274"/>
    </source>
</evidence>
<dbReference type="Pfam" id="PF00318">
    <property type="entry name" value="Ribosomal_S2"/>
    <property type="match status" value="1"/>
</dbReference>
<dbReference type="PRINTS" id="PR00395">
    <property type="entry name" value="RIBOSOMALS2"/>
</dbReference>
<organism evidence="4">
    <name type="scientific">marine metagenome</name>
    <dbReference type="NCBI Taxonomy" id="408172"/>
    <lineage>
        <taxon>unclassified sequences</taxon>
        <taxon>metagenomes</taxon>
        <taxon>ecological metagenomes</taxon>
    </lineage>
</organism>
<dbReference type="AlphaFoldDB" id="A0A381TQR4"/>
<dbReference type="InterPro" id="IPR005706">
    <property type="entry name" value="Ribosomal_uS2_bac/mit/plastid"/>
</dbReference>
<evidence type="ECO:0008006" key="5">
    <source>
        <dbReference type="Google" id="ProtNLM"/>
    </source>
</evidence>
<proteinExistence type="inferred from homology"/>
<feature type="non-terminal residue" evidence="4">
    <location>
        <position position="169"/>
    </location>
</feature>
<dbReference type="GO" id="GO:0003735">
    <property type="term" value="F:structural constituent of ribosome"/>
    <property type="evidence" value="ECO:0007669"/>
    <property type="project" value="InterPro"/>
</dbReference>
<dbReference type="SUPFAM" id="SSF52313">
    <property type="entry name" value="Ribosomal protein S2"/>
    <property type="match status" value="1"/>
</dbReference>
<evidence type="ECO:0000313" key="4">
    <source>
        <dbReference type="EMBL" id="SVA18370.1"/>
    </source>
</evidence>
<dbReference type="GO" id="GO:0006412">
    <property type="term" value="P:translation"/>
    <property type="evidence" value="ECO:0007669"/>
    <property type="project" value="InterPro"/>
</dbReference>
<dbReference type="FunFam" id="1.10.287.610:FF:000001">
    <property type="entry name" value="30S ribosomal protein S2"/>
    <property type="match status" value="1"/>
</dbReference>
<evidence type="ECO:0000256" key="1">
    <source>
        <dbReference type="ARBA" id="ARBA00006242"/>
    </source>
</evidence>
<dbReference type="PANTHER" id="PTHR12534">
    <property type="entry name" value="30S RIBOSOMAL PROTEIN S2 PROKARYOTIC AND ORGANELLAR"/>
    <property type="match status" value="1"/>
</dbReference>
<dbReference type="HAMAP" id="MF_00291_B">
    <property type="entry name" value="Ribosomal_uS2_B"/>
    <property type="match status" value="1"/>
</dbReference>
<dbReference type="InterPro" id="IPR018130">
    <property type="entry name" value="Ribosomal_uS2_CS"/>
</dbReference>
<dbReference type="InterPro" id="IPR023591">
    <property type="entry name" value="Ribosomal_uS2_flav_dom_sf"/>
</dbReference>
<protein>
    <recommendedName>
        <fullName evidence="5">30S ribosomal protein S2</fullName>
    </recommendedName>
</protein>
<name>A0A381TQR4_9ZZZZ</name>
<comment type="similarity">
    <text evidence="1">Belongs to the universal ribosomal protein uS2 family.</text>
</comment>
<dbReference type="NCBIfam" id="TIGR01011">
    <property type="entry name" value="rpsB_bact"/>
    <property type="match status" value="1"/>
</dbReference>
<dbReference type="PROSITE" id="PS00962">
    <property type="entry name" value="RIBOSOMAL_S2_1"/>
    <property type="match status" value="1"/>
</dbReference>
<gene>
    <name evidence="4" type="ORF">METZ01_LOCUS71224</name>
</gene>
<dbReference type="GO" id="GO:0022627">
    <property type="term" value="C:cytosolic small ribosomal subunit"/>
    <property type="evidence" value="ECO:0007669"/>
    <property type="project" value="TreeGrafter"/>
</dbReference>
<accession>A0A381TQR4</accession>
<dbReference type="CDD" id="cd01425">
    <property type="entry name" value="RPS2"/>
    <property type="match status" value="1"/>
</dbReference>
<dbReference type="EMBL" id="UINC01005003">
    <property type="protein sequence ID" value="SVA18370.1"/>
    <property type="molecule type" value="Genomic_DNA"/>
</dbReference>
<sequence length="169" mass="18778">MTTAETPKITPENAVEDETLAPLDLRSLFVAGVHFGHPSKRWNPKMSEYIFGKRSRAHIIDLSKTLTSLNTAKEFIETIVAQGGECLLVGTKAQAQSAIKEQADKVGAMYINQRWLGGMMTNFQTIQARIERLVYLEDAFAKGTVVAQTKRESLMLAAEVERLNKFFGG</sequence>
<dbReference type="InterPro" id="IPR001865">
    <property type="entry name" value="Ribosomal_uS2"/>
</dbReference>
<keyword evidence="2" id="KW-0689">Ribosomal protein</keyword>
<dbReference type="Gene3D" id="3.40.50.10490">
    <property type="entry name" value="Glucose-6-phosphate isomerase like protein, domain 1"/>
    <property type="match status" value="1"/>
</dbReference>
<evidence type="ECO:0000256" key="2">
    <source>
        <dbReference type="ARBA" id="ARBA00022980"/>
    </source>
</evidence>
<dbReference type="PANTHER" id="PTHR12534:SF0">
    <property type="entry name" value="SMALL RIBOSOMAL SUBUNIT PROTEIN US2M"/>
    <property type="match status" value="1"/>
</dbReference>